<evidence type="ECO:0008006" key="2">
    <source>
        <dbReference type="Google" id="ProtNLM"/>
    </source>
</evidence>
<accession>A0A0F9X0T2</accession>
<dbReference type="SUPFAM" id="SSF53448">
    <property type="entry name" value="Nucleotide-diphospho-sugar transferases"/>
    <property type="match status" value="1"/>
</dbReference>
<organism evidence="1">
    <name type="scientific">marine sediment metagenome</name>
    <dbReference type="NCBI Taxonomy" id="412755"/>
    <lineage>
        <taxon>unclassified sequences</taxon>
        <taxon>metagenomes</taxon>
        <taxon>ecological metagenomes</taxon>
    </lineage>
</organism>
<name>A0A0F9X0T2_9ZZZZ</name>
<dbReference type="InterPro" id="IPR029044">
    <property type="entry name" value="Nucleotide-diphossugar_trans"/>
</dbReference>
<gene>
    <name evidence="1" type="ORF">LCGC14_0208670</name>
</gene>
<dbReference type="AlphaFoldDB" id="A0A0F9X0T2"/>
<comment type="caution">
    <text evidence="1">The sequence shown here is derived from an EMBL/GenBank/DDBJ whole genome shotgun (WGS) entry which is preliminary data.</text>
</comment>
<dbReference type="Pfam" id="PF13704">
    <property type="entry name" value="Glyco_tranf_2_4"/>
    <property type="match status" value="1"/>
</dbReference>
<evidence type="ECO:0000313" key="1">
    <source>
        <dbReference type="EMBL" id="KKN92376.1"/>
    </source>
</evidence>
<reference evidence="1" key="1">
    <citation type="journal article" date="2015" name="Nature">
        <title>Complex archaea that bridge the gap between prokaryotes and eukaryotes.</title>
        <authorList>
            <person name="Spang A."/>
            <person name="Saw J.H."/>
            <person name="Jorgensen S.L."/>
            <person name="Zaremba-Niedzwiedzka K."/>
            <person name="Martijn J."/>
            <person name="Lind A.E."/>
            <person name="van Eijk R."/>
            <person name="Schleper C."/>
            <person name="Guy L."/>
            <person name="Ettema T.J."/>
        </authorList>
    </citation>
    <scope>NUCLEOTIDE SEQUENCE</scope>
</reference>
<sequence length="247" mass="28675">MSKVIEGLTPMILALNDQFWLPYALESLRGRFNRYVIYDAGSEDGTEDIIDWFIQTEKDAEFFVRKLPFAVPSIQGCYRNSMLVEAETEWTLMVDADEIYHPSSLDSLAACKLPLPGDNVKYGVVKRVELATDLVHRYSDERTHHRLYRRNAYFTGSHPGEAPKFKQRQNNEFHIEDVTCWHFHNSLRSPLEGSVPKRLDRKSQNTYHPGELVPFDLLKELPILREPINDFPVSPDLERLQHGARKM</sequence>
<dbReference type="EMBL" id="LAZR01000095">
    <property type="protein sequence ID" value="KKN92376.1"/>
    <property type="molecule type" value="Genomic_DNA"/>
</dbReference>
<protein>
    <recommendedName>
        <fullName evidence="2">Glycosyltransferase 2-like domain-containing protein</fullName>
    </recommendedName>
</protein>
<proteinExistence type="predicted"/>
<dbReference type="Gene3D" id="3.90.550.10">
    <property type="entry name" value="Spore Coat Polysaccharide Biosynthesis Protein SpsA, Chain A"/>
    <property type="match status" value="1"/>
</dbReference>